<evidence type="ECO:0000313" key="1">
    <source>
        <dbReference type="EMBL" id="QCD44022.1"/>
    </source>
</evidence>
<keyword evidence="2" id="KW-1185">Reference proteome</keyword>
<dbReference type="AlphaFoldDB" id="A0A6G5QEE6"/>
<gene>
    <name evidence="1" type="ORF">CMUC_0204</name>
</gene>
<organism evidence="1 2">
    <name type="scientific">Campylobacter mucosalis CCUG 21559</name>
    <dbReference type="NCBI Taxonomy" id="1032067"/>
    <lineage>
        <taxon>Bacteria</taxon>
        <taxon>Pseudomonadati</taxon>
        <taxon>Campylobacterota</taxon>
        <taxon>Epsilonproteobacteria</taxon>
        <taxon>Campylobacterales</taxon>
        <taxon>Campylobacteraceae</taxon>
        <taxon>Campylobacter</taxon>
    </lineage>
</organism>
<evidence type="ECO:0000313" key="2">
    <source>
        <dbReference type="Proteomes" id="UP000503264"/>
    </source>
</evidence>
<proteinExistence type="predicted"/>
<dbReference type="EMBL" id="CP012542">
    <property type="protein sequence ID" value="QCD44022.1"/>
    <property type="molecule type" value="Genomic_DNA"/>
</dbReference>
<dbReference type="RefSeq" id="WP_169752547.1">
    <property type="nucleotide sequence ID" value="NZ_CP012542.1"/>
</dbReference>
<dbReference type="Proteomes" id="UP000503264">
    <property type="component" value="Chromosome"/>
</dbReference>
<protein>
    <submittedName>
        <fullName evidence="1">Uncharacterized protein</fullName>
    </submittedName>
</protein>
<accession>A0A6G5QEE6</accession>
<sequence length="83" mass="9691">MTGTMIITDETPQIRKILQNAIDEIRQLTPQVKVEYIDYDQGYISEADADILRQIAQKDNRGEIEYISAEEFQAKMHQRGFAW</sequence>
<reference evidence="1 2" key="1">
    <citation type="submission" date="2016-07" db="EMBL/GenBank/DDBJ databases">
        <title>Comparative genomics of the Campylobacter concisus group.</title>
        <authorList>
            <person name="Miller W.G."/>
            <person name="Yee E."/>
            <person name="Chapman M.H."/>
            <person name="Huynh S."/>
            <person name="Bono J.L."/>
            <person name="On S.L.W."/>
            <person name="StLeger J."/>
            <person name="Foster G."/>
            <person name="Parker C.T."/>
        </authorList>
    </citation>
    <scope>NUCLEOTIDE SEQUENCE [LARGE SCALE GENOMIC DNA]</scope>
    <source>
        <strain evidence="1 2">CCUG 21559</strain>
    </source>
</reference>
<name>A0A6G5QEE6_9BACT</name>